<evidence type="ECO:0000256" key="5">
    <source>
        <dbReference type="ARBA" id="ARBA00012109"/>
    </source>
</evidence>
<evidence type="ECO:0000256" key="10">
    <source>
        <dbReference type="ARBA" id="ARBA00022723"/>
    </source>
</evidence>
<dbReference type="Gene3D" id="1.10.630.10">
    <property type="entry name" value="Cytochrome P450"/>
    <property type="match status" value="1"/>
</dbReference>
<evidence type="ECO:0000259" key="27">
    <source>
        <dbReference type="PROSITE" id="PS50902"/>
    </source>
</evidence>
<keyword evidence="10" id="KW-0479">Metal-binding</keyword>
<comment type="catalytic activity">
    <reaction evidence="21">
        <text>dodecan-1-ol + reduced [NADPH--hemoprotein reductase] + O2 = 1,4-dodecanediol + oxidized [NADPH--hemoprotein reductase] + H2O + H(+)</text>
        <dbReference type="Rhea" id="RHEA:76763"/>
        <dbReference type="Rhea" id="RHEA-COMP:11964"/>
        <dbReference type="Rhea" id="RHEA-COMP:11965"/>
        <dbReference type="ChEBI" id="CHEBI:15377"/>
        <dbReference type="ChEBI" id="CHEBI:15378"/>
        <dbReference type="ChEBI" id="CHEBI:15379"/>
        <dbReference type="ChEBI" id="CHEBI:28878"/>
        <dbReference type="ChEBI" id="CHEBI:57618"/>
        <dbReference type="ChEBI" id="CHEBI:58210"/>
        <dbReference type="ChEBI" id="CHEBI:195422"/>
    </reaction>
    <physiologicalReaction direction="left-to-right" evidence="21">
        <dbReference type="Rhea" id="RHEA:76764"/>
    </physiologicalReaction>
</comment>
<evidence type="ECO:0000256" key="9">
    <source>
        <dbReference type="ARBA" id="ARBA00022643"/>
    </source>
</evidence>
<feature type="transmembrane region" description="Helical" evidence="26">
    <location>
        <begin position="215"/>
        <end position="235"/>
    </location>
</feature>
<feature type="transmembrane region" description="Helical" evidence="26">
    <location>
        <begin position="129"/>
        <end position="153"/>
    </location>
</feature>
<comment type="catalytic activity">
    <reaction evidence="23">
        <text>dodecan-1-ol + reduced [NADPH--hemoprotein reductase] + O2 = 1,6-dodecanediol + oxidized [NADPH--hemoprotein reductase] + H2O + H(+)</text>
        <dbReference type="Rhea" id="RHEA:76779"/>
        <dbReference type="Rhea" id="RHEA-COMP:11964"/>
        <dbReference type="Rhea" id="RHEA-COMP:11965"/>
        <dbReference type="ChEBI" id="CHEBI:15377"/>
        <dbReference type="ChEBI" id="CHEBI:15378"/>
        <dbReference type="ChEBI" id="CHEBI:15379"/>
        <dbReference type="ChEBI" id="CHEBI:28878"/>
        <dbReference type="ChEBI" id="CHEBI:57618"/>
        <dbReference type="ChEBI" id="CHEBI:58210"/>
        <dbReference type="ChEBI" id="CHEBI:195445"/>
    </reaction>
    <physiologicalReaction direction="left-to-right" evidence="23">
        <dbReference type="Rhea" id="RHEA:76780"/>
    </physiologicalReaction>
</comment>
<dbReference type="InterPro" id="IPR039261">
    <property type="entry name" value="FNR_nucleotide-bd"/>
</dbReference>
<reference evidence="29 30" key="1">
    <citation type="journal article" date="2016" name="Sci. Rep.">
        <title>Penicillium arizonense, a new, genome sequenced fungal species, reveals a high chemical diversity in secreted metabolites.</title>
        <authorList>
            <person name="Grijseels S."/>
            <person name="Nielsen J.C."/>
            <person name="Randelovic M."/>
            <person name="Nielsen J."/>
            <person name="Nielsen K.F."/>
            <person name="Workman M."/>
            <person name="Frisvad J.C."/>
        </authorList>
    </citation>
    <scope>NUCLEOTIDE SEQUENCE [LARGE SCALE GENOMIC DNA]</scope>
    <source>
        <strain evidence="29 30">CBS 141311</strain>
    </source>
</reference>
<dbReference type="InterPro" id="IPR029039">
    <property type="entry name" value="Flavoprotein-like_sf"/>
</dbReference>
<feature type="transmembrane region" description="Helical" evidence="26">
    <location>
        <begin position="25"/>
        <end position="46"/>
    </location>
</feature>
<dbReference type="InterPro" id="IPR036396">
    <property type="entry name" value="Cyt_P450_sf"/>
</dbReference>
<keyword evidence="11" id="KW-0274">FAD</keyword>
<dbReference type="OrthoDB" id="1470350at2759"/>
<dbReference type="PRINTS" id="PR00369">
    <property type="entry name" value="FLAVODOXIN"/>
</dbReference>
<dbReference type="InterPro" id="IPR003097">
    <property type="entry name" value="CysJ-like_FAD-binding"/>
</dbReference>
<evidence type="ECO:0000256" key="11">
    <source>
        <dbReference type="ARBA" id="ARBA00022827"/>
    </source>
</evidence>
<feature type="transmembrane region" description="Helical" evidence="26">
    <location>
        <begin position="95"/>
        <end position="117"/>
    </location>
</feature>
<comment type="similarity">
    <text evidence="4">In the N-terminal section; belongs to the cytochrome P450 family.</text>
</comment>
<dbReference type="Pfam" id="PF00175">
    <property type="entry name" value="NAD_binding_1"/>
    <property type="match status" value="1"/>
</dbReference>
<dbReference type="InterPro" id="IPR001709">
    <property type="entry name" value="Flavoprot_Pyr_Nucl_cyt_Rdtase"/>
</dbReference>
<keyword evidence="26" id="KW-0812">Transmembrane</keyword>
<keyword evidence="13" id="KW-0249">Electron transport</keyword>
<feature type="transmembrane region" description="Helical" evidence="26">
    <location>
        <begin position="52"/>
        <end position="74"/>
    </location>
</feature>
<evidence type="ECO:0000256" key="14">
    <source>
        <dbReference type="ARBA" id="ARBA00023002"/>
    </source>
</evidence>
<comment type="catalytic activity">
    <reaction evidence="18">
        <text>an organic molecule + reduced [NADPH--hemoprotein reductase] + O2 = an alcohol + oxidized [NADPH--hemoprotein reductase] + H2O + H(+)</text>
        <dbReference type="Rhea" id="RHEA:17149"/>
        <dbReference type="Rhea" id="RHEA-COMP:11964"/>
        <dbReference type="Rhea" id="RHEA-COMP:11965"/>
        <dbReference type="ChEBI" id="CHEBI:15377"/>
        <dbReference type="ChEBI" id="CHEBI:15378"/>
        <dbReference type="ChEBI" id="CHEBI:15379"/>
        <dbReference type="ChEBI" id="CHEBI:30879"/>
        <dbReference type="ChEBI" id="CHEBI:57618"/>
        <dbReference type="ChEBI" id="CHEBI:58210"/>
        <dbReference type="ChEBI" id="CHEBI:142491"/>
        <dbReference type="EC" id="1.14.14.1"/>
    </reaction>
</comment>
<evidence type="ECO:0000256" key="22">
    <source>
        <dbReference type="ARBA" id="ARBA00051516"/>
    </source>
</evidence>
<dbReference type="SUPFAM" id="SSF63380">
    <property type="entry name" value="Riboflavin synthase domain-like"/>
    <property type="match status" value="1"/>
</dbReference>
<dbReference type="EC" id="1.6.2.4" evidence="17"/>
<protein>
    <recommendedName>
        <fullName evidence="24">Self-sufficient cytochrome P450 monooxygenase CYP505E4</fullName>
        <ecNumber evidence="5">1.14.14.1</ecNumber>
        <ecNumber evidence="17">1.6.2.4</ecNumber>
    </recommendedName>
    <alternativeName>
        <fullName evidence="25">Bifunctional cytochrome P450/NADPH--P450 reductase CYP505E4</fullName>
    </alternativeName>
</protein>
<dbReference type="SUPFAM" id="SSF52218">
    <property type="entry name" value="Flavoproteins"/>
    <property type="match status" value="1"/>
</dbReference>
<dbReference type="PRINTS" id="PR00371">
    <property type="entry name" value="FPNCR"/>
</dbReference>
<dbReference type="FunFam" id="1.10.630.10:FF:000040">
    <property type="entry name" value="Bifunctional cytochrome P450/NADPH--P450 reductase"/>
    <property type="match status" value="1"/>
</dbReference>
<dbReference type="InterPro" id="IPR017927">
    <property type="entry name" value="FAD-bd_FR_type"/>
</dbReference>
<comment type="cofactor">
    <cofactor evidence="2">
        <name>heme</name>
        <dbReference type="ChEBI" id="CHEBI:30413"/>
    </cofactor>
</comment>
<dbReference type="GO" id="GO:0020037">
    <property type="term" value="F:heme binding"/>
    <property type="evidence" value="ECO:0007669"/>
    <property type="project" value="InterPro"/>
</dbReference>
<evidence type="ECO:0000256" key="24">
    <source>
        <dbReference type="ARBA" id="ARBA00069187"/>
    </source>
</evidence>
<evidence type="ECO:0000256" key="3">
    <source>
        <dbReference type="ARBA" id="ARBA00001974"/>
    </source>
</evidence>
<evidence type="ECO:0000256" key="8">
    <source>
        <dbReference type="ARBA" id="ARBA00022630"/>
    </source>
</evidence>
<dbReference type="Gene3D" id="3.40.50.360">
    <property type="match status" value="1"/>
</dbReference>
<dbReference type="Pfam" id="PF00667">
    <property type="entry name" value="FAD_binding_1"/>
    <property type="match status" value="1"/>
</dbReference>
<feature type="domain" description="FAD-binding FR-type" evidence="28">
    <location>
        <begin position="923"/>
        <end position="1151"/>
    </location>
</feature>
<dbReference type="PANTHER" id="PTHR19384">
    <property type="entry name" value="NITRIC OXIDE SYNTHASE-RELATED"/>
    <property type="match status" value="1"/>
</dbReference>
<evidence type="ECO:0000256" key="26">
    <source>
        <dbReference type="SAM" id="Phobius"/>
    </source>
</evidence>
<dbReference type="InterPro" id="IPR008254">
    <property type="entry name" value="Flavodoxin/NO_synth"/>
</dbReference>
<evidence type="ECO:0000313" key="30">
    <source>
        <dbReference type="Proteomes" id="UP000177622"/>
    </source>
</evidence>
<dbReference type="SUPFAM" id="SSF48264">
    <property type="entry name" value="Cytochrome P450"/>
    <property type="match status" value="1"/>
</dbReference>
<evidence type="ECO:0000313" key="29">
    <source>
        <dbReference type="EMBL" id="OGE53683.1"/>
    </source>
</evidence>
<comment type="catalytic activity">
    <reaction evidence="19">
        <text>2 oxidized [cytochrome P450] + NADPH = 2 reduced [cytochrome P450] + NADP(+) + H(+)</text>
        <dbReference type="Rhea" id="RHEA:24040"/>
        <dbReference type="Rhea" id="RHEA-COMP:14627"/>
        <dbReference type="Rhea" id="RHEA-COMP:14628"/>
        <dbReference type="ChEBI" id="CHEBI:15378"/>
        <dbReference type="ChEBI" id="CHEBI:55376"/>
        <dbReference type="ChEBI" id="CHEBI:57783"/>
        <dbReference type="ChEBI" id="CHEBI:58349"/>
        <dbReference type="ChEBI" id="CHEBI:60344"/>
        <dbReference type="EC" id="1.6.2.4"/>
    </reaction>
</comment>
<evidence type="ECO:0000256" key="20">
    <source>
        <dbReference type="ARBA" id="ARBA00050670"/>
    </source>
</evidence>
<evidence type="ECO:0000256" key="6">
    <source>
        <dbReference type="ARBA" id="ARBA00022448"/>
    </source>
</evidence>
<gene>
    <name evidence="29" type="ORF">PENARI_c007G03980</name>
</gene>
<keyword evidence="9" id="KW-0288">FMN</keyword>
<dbReference type="GO" id="GO:0005829">
    <property type="term" value="C:cytosol"/>
    <property type="evidence" value="ECO:0007669"/>
    <property type="project" value="TreeGrafter"/>
</dbReference>
<dbReference type="Pfam" id="PF00067">
    <property type="entry name" value="p450"/>
    <property type="match status" value="1"/>
</dbReference>
<dbReference type="InterPro" id="IPR001433">
    <property type="entry name" value="OxRdtase_FAD/NAD-bd"/>
</dbReference>
<dbReference type="GO" id="GO:0010181">
    <property type="term" value="F:FMN binding"/>
    <property type="evidence" value="ECO:0007669"/>
    <property type="project" value="InterPro"/>
</dbReference>
<dbReference type="GO" id="GO:0043386">
    <property type="term" value="P:mycotoxin biosynthetic process"/>
    <property type="evidence" value="ECO:0007669"/>
    <property type="project" value="UniProtKB-ARBA"/>
</dbReference>
<comment type="catalytic activity">
    <reaction evidence="22">
        <text>dodecanoate + reduced [NADPH--hemoprotein reductase] + O2 = 5-hydroxydodecanoate + oxidized [NADPH--hemoprotein reductase] + H2O + H(+)</text>
        <dbReference type="Rhea" id="RHEA:76723"/>
        <dbReference type="Rhea" id="RHEA-COMP:11964"/>
        <dbReference type="Rhea" id="RHEA-COMP:11965"/>
        <dbReference type="ChEBI" id="CHEBI:15377"/>
        <dbReference type="ChEBI" id="CHEBI:15378"/>
        <dbReference type="ChEBI" id="CHEBI:15379"/>
        <dbReference type="ChEBI" id="CHEBI:18262"/>
        <dbReference type="ChEBI" id="CHEBI:57618"/>
        <dbReference type="ChEBI" id="CHEBI:58210"/>
        <dbReference type="ChEBI" id="CHEBI:195418"/>
    </reaction>
    <physiologicalReaction direction="left-to-right" evidence="22">
        <dbReference type="Rhea" id="RHEA:76724"/>
    </physiologicalReaction>
</comment>
<comment type="catalytic activity">
    <reaction evidence="20">
        <text>dodecan-1-ol + reduced [NADPH--hemoprotein reductase] + O2 = 1,5-dodecanediol + oxidized [NADPH--hemoprotein reductase] + H2O + H(+)</text>
        <dbReference type="Rhea" id="RHEA:76759"/>
        <dbReference type="Rhea" id="RHEA-COMP:11964"/>
        <dbReference type="Rhea" id="RHEA-COMP:11965"/>
        <dbReference type="ChEBI" id="CHEBI:15377"/>
        <dbReference type="ChEBI" id="CHEBI:15378"/>
        <dbReference type="ChEBI" id="CHEBI:15379"/>
        <dbReference type="ChEBI" id="CHEBI:28878"/>
        <dbReference type="ChEBI" id="CHEBI:57618"/>
        <dbReference type="ChEBI" id="CHEBI:58210"/>
        <dbReference type="ChEBI" id="CHEBI:195414"/>
    </reaction>
    <physiologicalReaction direction="left-to-right" evidence="20">
        <dbReference type="Rhea" id="RHEA:76760"/>
    </physiologicalReaction>
</comment>
<keyword evidence="26" id="KW-0472">Membrane</keyword>
<evidence type="ECO:0000256" key="17">
    <source>
        <dbReference type="ARBA" id="ARBA00023797"/>
    </source>
</evidence>
<name>A0A1F5LKF0_PENAI</name>
<accession>A0A1F5LKF0</accession>
<dbReference type="SUPFAM" id="SSF52343">
    <property type="entry name" value="Ferredoxin reductase-like, C-terminal NADP-linked domain"/>
    <property type="match status" value="1"/>
</dbReference>
<dbReference type="InterPro" id="IPR001128">
    <property type="entry name" value="Cyt_P450"/>
</dbReference>
<dbReference type="GO" id="GO:0005506">
    <property type="term" value="F:iron ion binding"/>
    <property type="evidence" value="ECO:0007669"/>
    <property type="project" value="InterPro"/>
</dbReference>
<evidence type="ECO:0000256" key="13">
    <source>
        <dbReference type="ARBA" id="ARBA00022982"/>
    </source>
</evidence>
<dbReference type="CDD" id="cd11068">
    <property type="entry name" value="CYP120A1"/>
    <property type="match status" value="1"/>
</dbReference>
<proteinExistence type="inferred from homology"/>
<keyword evidence="7" id="KW-0349">Heme</keyword>
<comment type="cofactor">
    <cofactor evidence="1">
        <name>FMN</name>
        <dbReference type="ChEBI" id="CHEBI:58210"/>
    </cofactor>
</comment>
<dbReference type="CDD" id="cd06206">
    <property type="entry name" value="bifunctional_CYPOR"/>
    <property type="match status" value="1"/>
</dbReference>
<feature type="domain" description="Flavodoxin-like" evidence="27">
    <location>
        <begin position="744"/>
        <end position="885"/>
    </location>
</feature>
<dbReference type="GO" id="GO:0050660">
    <property type="term" value="F:flavin adenine dinucleotide binding"/>
    <property type="evidence" value="ECO:0007669"/>
    <property type="project" value="TreeGrafter"/>
</dbReference>
<evidence type="ECO:0000256" key="23">
    <source>
        <dbReference type="ARBA" id="ARBA00052652"/>
    </source>
</evidence>
<dbReference type="Proteomes" id="UP000177622">
    <property type="component" value="Unassembled WGS sequence"/>
</dbReference>
<dbReference type="GeneID" id="34575597"/>
<evidence type="ECO:0000256" key="1">
    <source>
        <dbReference type="ARBA" id="ARBA00001917"/>
    </source>
</evidence>
<evidence type="ECO:0000259" key="28">
    <source>
        <dbReference type="PROSITE" id="PS51384"/>
    </source>
</evidence>
<dbReference type="PANTHER" id="PTHR19384:SF127">
    <property type="entry name" value="BIFUNCTIONAL CYTOCHROME P450_NADPH--P450 REDUCTASE"/>
    <property type="match status" value="1"/>
</dbReference>
<evidence type="ECO:0000256" key="18">
    <source>
        <dbReference type="ARBA" id="ARBA00047827"/>
    </source>
</evidence>
<evidence type="ECO:0000256" key="7">
    <source>
        <dbReference type="ARBA" id="ARBA00022617"/>
    </source>
</evidence>
<keyword evidence="14" id="KW-0560">Oxidoreductase</keyword>
<dbReference type="GO" id="GO:0003958">
    <property type="term" value="F:NADPH-hemoprotein reductase activity"/>
    <property type="evidence" value="ECO:0007669"/>
    <property type="project" value="UniProtKB-EC"/>
</dbReference>
<dbReference type="InterPro" id="IPR023173">
    <property type="entry name" value="NADPH_Cyt_P450_Rdtase_alpha"/>
</dbReference>
<evidence type="ECO:0000256" key="21">
    <source>
        <dbReference type="ARBA" id="ARBA00050725"/>
    </source>
</evidence>
<sequence length="1294" mass="143936">MYDSQQFLEPLPLNYSLAKRKLRILIFWLMVLLDSVVFPVGLYYLLTRTTTWSTTTIFSVLTVTLFGTFVTESLQRSWQLWRNKSSCRVPNAGRYYFDFTHWNVLVSWVIIIAELVIGTIPDPPWMRMLAMPVPSIFFIFALEMLVFEALYVFEKPAPFRISSIQKGEPMRPAIYPLLEDIIAVDGKGGTRFRGRLDQRYKASPPFRGLLHRVTMLWAVPQLVVAGGTLAGIVIADHELAYTSRALKAMECIPGPKPLPVVGNLFDIDLEHGLQSIIKMADEFGPLFQITINGKKQIFATSQALVDELCDETRFHKDVIAGVQKLRMLANDGLFTAYHGERGWGIAHRILTPAFGPLRIRDMFEDMSDVAQQLCFKWARQGSSTSINISDDFTRLTLDTIALCTMGFRLNSFYNSESMHPFVKSMLYVLKEADLQSTLPGIANSMRVKAQRYMSKNIEAMRSMAGGIIKERRDKLESVDDLLDTLLNGRDPVTGEGMSDDLIISNIITFLIAGHETTSGLLSFTFYYLLQHPRVLEAARNEVDEIAGVDPITVQHLAKLPYIDAIMKESLRLMPTAPGFTVTPKKPEVLGGKWTINPGQPVNLLLPVCLRDQAVFGPDAGEFRPERMLEENFSKLPPNSWKPFGNGERGCIGRAFAWQEAQLVVAMVLQTFDLVADDPSYELRIKETLTIKPDGFRVRAMLRRGQSATELSQRRMSVGAAASLTSSTHLTGNGNGQEAAGRQPVSFFYGSNSGTCKALTHRLASTMMACSFTDQKLAPLDSAVNNLPIDQPVIIVTTTYDGQPTEDAKKFVTWLESGNVPSLKGVFYAVFGCGHQDWTKTFYRVPTLIDNLMHNAGATRLATRGAANAAVSDLFSDLEAWEETSLLPALRETFLPSSSSDVEPLDLHQLQISLCKPTRVEMHKGLVEAKVTAIRNLSSTGTPEKRHVEFHIPGGATLRPGDHLNVLPVNPPSTVSRVLARFHLAPDHSITIKSFNTLGLPHATPVSVAELFSSYLELSQPATRNNLKALALSAPSDRDKQELLRFYDSYDSLIRDKRVSVLDLLEQCPTVPLPIAAFISMLPALRVRTYSLSTAPSFKPLHGSLTFSVVNEPAWNSNGRYLGVGSNYLASLTLGSILYVSPRPAKDAFHLPTDQSSKPIIMVCAGSGLAPFRSFIQERMVWLQQDKPLAKALLFFGCRGPSLDDLYNEELAEFESAGVVEVRRAYSKAPDHYLAKGCRYVQHRLVTETEAIQDLWARNATIYVCGSGDLAKGVKAVFENMLGTLPEERYVTEIF</sequence>
<keyword evidence="30" id="KW-1185">Reference proteome</keyword>
<dbReference type="EC" id="1.14.14.1" evidence="5"/>
<dbReference type="PROSITE" id="PS50902">
    <property type="entry name" value="FLAVODOXIN_LIKE"/>
    <property type="match status" value="1"/>
</dbReference>
<evidence type="ECO:0000256" key="2">
    <source>
        <dbReference type="ARBA" id="ARBA00001971"/>
    </source>
</evidence>
<dbReference type="Gene3D" id="3.40.50.80">
    <property type="entry name" value="Nucleotide-binding domain of ferredoxin-NADP reductase (FNR) module"/>
    <property type="match status" value="1"/>
</dbReference>
<evidence type="ECO:0000256" key="19">
    <source>
        <dbReference type="ARBA" id="ARBA00049342"/>
    </source>
</evidence>
<keyword evidence="8" id="KW-0285">Flavoprotein</keyword>
<keyword evidence="15" id="KW-0408">Iron</keyword>
<dbReference type="EMBL" id="LXJU01000007">
    <property type="protein sequence ID" value="OGE53683.1"/>
    <property type="molecule type" value="Genomic_DNA"/>
</dbReference>
<dbReference type="InterPro" id="IPR017938">
    <property type="entry name" value="Riboflavin_synthase-like_b-brl"/>
</dbReference>
<dbReference type="PROSITE" id="PS00086">
    <property type="entry name" value="CYTOCHROME_P450"/>
    <property type="match status" value="1"/>
</dbReference>
<dbReference type="InterPro" id="IPR017972">
    <property type="entry name" value="Cyt_P450_CS"/>
</dbReference>
<keyword evidence="16" id="KW-0503">Monooxygenase</keyword>
<dbReference type="Gene3D" id="1.20.990.10">
    <property type="entry name" value="NADPH-cytochrome p450 Reductase, Chain A, domain 3"/>
    <property type="match status" value="1"/>
</dbReference>
<evidence type="ECO:0000256" key="15">
    <source>
        <dbReference type="ARBA" id="ARBA00023004"/>
    </source>
</evidence>
<evidence type="ECO:0000256" key="25">
    <source>
        <dbReference type="ARBA" id="ARBA00081991"/>
    </source>
</evidence>
<dbReference type="InterPro" id="IPR001094">
    <property type="entry name" value="Flavdoxin-like"/>
</dbReference>
<keyword evidence="12" id="KW-0521">NADP</keyword>
<dbReference type="RefSeq" id="XP_022489121.1">
    <property type="nucleotide sequence ID" value="XM_022630863.1"/>
</dbReference>
<evidence type="ECO:0000256" key="4">
    <source>
        <dbReference type="ARBA" id="ARBA00010018"/>
    </source>
</evidence>
<organism evidence="29 30">
    <name type="scientific">Penicillium arizonense</name>
    <dbReference type="NCBI Taxonomy" id="1835702"/>
    <lineage>
        <taxon>Eukaryota</taxon>
        <taxon>Fungi</taxon>
        <taxon>Dikarya</taxon>
        <taxon>Ascomycota</taxon>
        <taxon>Pezizomycotina</taxon>
        <taxon>Eurotiomycetes</taxon>
        <taxon>Eurotiomycetidae</taxon>
        <taxon>Eurotiales</taxon>
        <taxon>Aspergillaceae</taxon>
        <taxon>Penicillium</taxon>
    </lineage>
</organism>
<dbReference type="PROSITE" id="PS51384">
    <property type="entry name" value="FAD_FR"/>
    <property type="match status" value="1"/>
</dbReference>
<comment type="caution">
    <text evidence="29">The sequence shown here is derived from an EMBL/GenBank/DDBJ whole genome shotgun (WGS) entry which is preliminary data.</text>
</comment>
<keyword evidence="26" id="KW-1133">Transmembrane helix</keyword>
<evidence type="ECO:0000256" key="12">
    <source>
        <dbReference type="ARBA" id="ARBA00022857"/>
    </source>
</evidence>
<comment type="cofactor">
    <cofactor evidence="3">
        <name>FAD</name>
        <dbReference type="ChEBI" id="CHEBI:57692"/>
    </cofactor>
</comment>
<evidence type="ECO:0000256" key="16">
    <source>
        <dbReference type="ARBA" id="ARBA00023033"/>
    </source>
</evidence>
<dbReference type="STRING" id="1835702.A0A1F5LKF0"/>
<keyword evidence="6" id="KW-0813">Transport</keyword>
<dbReference type="GO" id="GO:0016712">
    <property type="term" value="F:oxidoreductase activity, acting on paired donors, with incorporation or reduction of molecular oxygen, reduced flavin or flavoprotein as one donor, and incorporation of one atom of oxygen"/>
    <property type="evidence" value="ECO:0007669"/>
    <property type="project" value="UniProtKB-EC"/>
</dbReference>
<dbReference type="Pfam" id="PF00258">
    <property type="entry name" value="Flavodoxin_1"/>
    <property type="match status" value="1"/>
</dbReference>
<dbReference type="Gene3D" id="2.40.30.10">
    <property type="entry name" value="Translation factors"/>
    <property type="match status" value="1"/>
</dbReference>